<evidence type="ECO:0000313" key="2">
    <source>
        <dbReference type="Proteomes" id="UP000198939"/>
    </source>
</evidence>
<organism evidence="1 2">
    <name type="scientific">Rhizobium tibeticum</name>
    <dbReference type="NCBI Taxonomy" id="501024"/>
    <lineage>
        <taxon>Bacteria</taxon>
        <taxon>Pseudomonadati</taxon>
        <taxon>Pseudomonadota</taxon>
        <taxon>Alphaproteobacteria</taxon>
        <taxon>Hyphomicrobiales</taxon>
        <taxon>Rhizobiaceae</taxon>
        <taxon>Rhizobium/Agrobacterium group</taxon>
        <taxon>Rhizobium</taxon>
    </lineage>
</organism>
<evidence type="ECO:0000313" key="1">
    <source>
        <dbReference type="EMBL" id="SEP28180.1"/>
    </source>
</evidence>
<reference evidence="1 2" key="1">
    <citation type="submission" date="2016-10" db="EMBL/GenBank/DDBJ databases">
        <authorList>
            <person name="Varghese N."/>
            <person name="Submissions S."/>
        </authorList>
    </citation>
    <scope>NUCLEOTIDE SEQUENCE [LARGE SCALE GENOMIC DNA]</scope>
    <source>
        <strain evidence="1 2">CGMCC 1.7071</strain>
    </source>
</reference>
<keyword evidence="2" id="KW-1185">Reference proteome</keyword>
<gene>
    <name evidence="1" type="ORF">SAMN05216228_10681</name>
</gene>
<accession>A0ABY1AXS9</accession>
<protein>
    <submittedName>
        <fullName evidence="1">Uncharacterized protein</fullName>
    </submittedName>
</protein>
<name>A0ABY1AXS9_9HYPH</name>
<dbReference type="Proteomes" id="UP000198939">
    <property type="component" value="Unassembled WGS sequence"/>
</dbReference>
<comment type="caution">
    <text evidence="1">The sequence shown here is derived from an EMBL/GenBank/DDBJ whole genome shotgun (WGS) entry which is preliminary data.</text>
</comment>
<sequence>MIYKKQESLLPPKMLQVRVPVVCVAADRRQFVIAVAVICPDVSRSAA</sequence>
<dbReference type="EMBL" id="FOCV01000068">
    <property type="protein sequence ID" value="SEP28180.1"/>
    <property type="molecule type" value="Genomic_DNA"/>
</dbReference>
<proteinExistence type="predicted"/>